<evidence type="ECO:0000313" key="9">
    <source>
        <dbReference type="EMBL" id="CAK82561.1"/>
    </source>
</evidence>
<dbReference type="GO" id="GO:0044183">
    <property type="term" value="F:protein folding chaperone"/>
    <property type="evidence" value="ECO:0000318"/>
    <property type="project" value="GO_Central"/>
</dbReference>
<sequence length="598" mass="67373">MKTLYMLILVLGIQASFKHYWPIIGIDLGTKNSCVGIFRNGNVEIIPNEEGKRKTPSVVAFTDKGLIIGKEANNQAIINPSRTLYNIKRLMGRKFADPSVQNDRKFMPYEIVELDDKPQIMVQNIKGFSSKMFAPEEISAMVLMKMKEISETYLKREVENAVITVPAYFNNAQRQATKDAGAIAGLNVVRILNEPTAAAIAYGFSKRKLKENLVIFDLGGGTYDVSIVSIDDGDIQVIATSGITNFGGEDFDQRLIGYLIKVIYKKINQDISGDKRAIQKLKKEVVKAKIALSVFYETKLDIQDLVDGFHFQETLKRSKFEDLNADLFNKLAQPFILSLKDSKLTEEEISEIILIGGSTRIPKVRQIIEGLFSKININSEINPEEAVCQGAAIQGAIISGESKEIEQLRSFDVTPFSLEFIKIIEKGSIPQVKSERYLFEEKLDVISVYESNGNFVKGYNELGSFCLDKSIFSAKEEKIQHESIFSGGFFGGIISPLIFFNLGTPLTSGSPECPKIEFFFQVGDDGILYASANCKKSEKVIFFDMKHPGLSEEEIRRMQQFKMERVDKKIEDTNSIYQFIQKIYDLIKYPPENQFSDL</sequence>
<name>A0DHP4_PARTE</name>
<dbReference type="KEGG" id="ptm:GSPATT00016948001"/>
<evidence type="ECO:0000256" key="6">
    <source>
        <dbReference type="ARBA" id="ARBA00022840"/>
    </source>
</evidence>
<keyword evidence="10" id="KW-1185">Reference proteome</keyword>
<dbReference type="PRINTS" id="PR00301">
    <property type="entry name" value="HEATSHOCK70"/>
</dbReference>
<dbReference type="GO" id="GO:0030968">
    <property type="term" value="P:endoplasmic reticulum unfolded protein response"/>
    <property type="evidence" value="ECO:0000318"/>
    <property type="project" value="GO_Central"/>
</dbReference>
<dbReference type="GO" id="GO:0034663">
    <property type="term" value="C:endoplasmic reticulum chaperone complex"/>
    <property type="evidence" value="ECO:0000318"/>
    <property type="project" value="GO_Central"/>
</dbReference>
<accession>A0DHP4</accession>
<evidence type="ECO:0000256" key="5">
    <source>
        <dbReference type="ARBA" id="ARBA00022824"/>
    </source>
</evidence>
<dbReference type="SUPFAM" id="SSF53067">
    <property type="entry name" value="Actin-like ATPase domain"/>
    <property type="match status" value="2"/>
</dbReference>
<dbReference type="Pfam" id="PF00012">
    <property type="entry name" value="HSP70"/>
    <property type="match status" value="1"/>
</dbReference>
<comment type="subcellular location">
    <subcellularLocation>
        <location evidence="1">Endoplasmic reticulum lumen</location>
    </subcellularLocation>
</comment>
<dbReference type="InterPro" id="IPR029047">
    <property type="entry name" value="HSP70_peptide-bd_sf"/>
</dbReference>
<dbReference type="GO" id="GO:0005788">
    <property type="term" value="C:endoplasmic reticulum lumen"/>
    <property type="evidence" value="ECO:0000318"/>
    <property type="project" value="GO_Central"/>
</dbReference>
<dbReference type="OrthoDB" id="2401965at2759"/>
<dbReference type="PROSITE" id="PS00329">
    <property type="entry name" value="HSP70_2"/>
    <property type="match status" value="1"/>
</dbReference>
<dbReference type="GO" id="GO:0005737">
    <property type="term" value="C:cytoplasm"/>
    <property type="evidence" value="ECO:0000318"/>
    <property type="project" value="GO_Central"/>
</dbReference>
<evidence type="ECO:0000256" key="3">
    <source>
        <dbReference type="ARBA" id="ARBA00022729"/>
    </source>
</evidence>
<feature type="signal peptide" evidence="8">
    <location>
        <begin position="1"/>
        <end position="18"/>
    </location>
</feature>
<organism evidence="9 10">
    <name type="scientific">Paramecium tetraurelia</name>
    <dbReference type="NCBI Taxonomy" id="5888"/>
    <lineage>
        <taxon>Eukaryota</taxon>
        <taxon>Sar</taxon>
        <taxon>Alveolata</taxon>
        <taxon>Ciliophora</taxon>
        <taxon>Intramacronucleata</taxon>
        <taxon>Oligohymenophorea</taxon>
        <taxon>Peniculida</taxon>
        <taxon>Parameciidae</taxon>
        <taxon>Paramecium</taxon>
    </lineage>
</organism>
<gene>
    <name evidence="9" type="ORF">GSPATT00016948001</name>
</gene>
<dbReference type="PANTHER" id="PTHR19375">
    <property type="entry name" value="HEAT SHOCK PROTEIN 70KDA"/>
    <property type="match status" value="1"/>
</dbReference>
<dbReference type="GO" id="GO:0042026">
    <property type="term" value="P:protein refolding"/>
    <property type="evidence" value="ECO:0000318"/>
    <property type="project" value="GO_Central"/>
</dbReference>
<evidence type="ECO:0000256" key="1">
    <source>
        <dbReference type="ARBA" id="ARBA00004319"/>
    </source>
</evidence>
<dbReference type="EMBL" id="CT868430">
    <property type="protein sequence ID" value="CAK82561.1"/>
    <property type="molecule type" value="Genomic_DNA"/>
</dbReference>
<dbReference type="GeneID" id="5035743"/>
<dbReference type="FunFam" id="3.90.640.10:FF:000153">
    <property type="entry name" value="Endoplasmic reticulum chaperone BiP"/>
    <property type="match status" value="1"/>
</dbReference>
<dbReference type="HOGENOM" id="CLU_005965_2_3_1"/>
<dbReference type="AlphaFoldDB" id="A0DHP4"/>
<keyword evidence="4 7" id="KW-0547">Nucleotide-binding</keyword>
<comment type="similarity">
    <text evidence="2 7">Belongs to the heat shock protein 70 family.</text>
</comment>
<proteinExistence type="inferred from homology"/>
<dbReference type="Gene3D" id="3.30.420.40">
    <property type="match status" value="2"/>
</dbReference>
<keyword evidence="5" id="KW-0256">Endoplasmic reticulum</keyword>
<dbReference type="GO" id="GO:0005524">
    <property type="term" value="F:ATP binding"/>
    <property type="evidence" value="ECO:0007669"/>
    <property type="project" value="UniProtKB-KW"/>
</dbReference>
<dbReference type="GO" id="GO:0140662">
    <property type="term" value="F:ATP-dependent protein folding chaperone"/>
    <property type="evidence" value="ECO:0007669"/>
    <property type="project" value="InterPro"/>
</dbReference>
<reference evidence="9 10" key="1">
    <citation type="journal article" date="2006" name="Nature">
        <title>Global trends of whole-genome duplications revealed by the ciliate Paramecium tetraurelia.</title>
        <authorList>
            <consortium name="Genoscope"/>
            <person name="Aury J.-M."/>
            <person name="Jaillon O."/>
            <person name="Duret L."/>
            <person name="Noel B."/>
            <person name="Jubin C."/>
            <person name="Porcel B.M."/>
            <person name="Segurens B."/>
            <person name="Daubin V."/>
            <person name="Anthouard V."/>
            <person name="Aiach N."/>
            <person name="Arnaiz O."/>
            <person name="Billaut A."/>
            <person name="Beisson J."/>
            <person name="Blanc I."/>
            <person name="Bouhouche K."/>
            <person name="Camara F."/>
            <person name="Duharcourt S."/>
            <person name="Guigo R."/>
            <person name="Gogendeau D."/>
            <person name="Katinka M."/>
            <person name="Keller A.-M."/>
            <person name="Kissmehl R."/>
            <person name="Klotz C."/>
            <person name="Koll F."/>
            <person name="Le Moue A."/>
            <person name="Lepere C."/>
            <person name="Malinsky S."/>
            <person name="Nowacki M."/>
            <person name="Nowak J.K."/>
            <person name="Plattner H."/>
            <person name="Poulain J."/>
            <person name="Ruiz F."/>
            <person name="Serrano V."/>
            <person name="Zagulski M."/>
            <person name="Dessen P."/>
            <person name="Betermier M."/>
            <person name="Weissenbach J."/>
            <person name="Scarpelli C."/>
            <person name="Schachter V."/>
            <person name="Sperling L."/>
            <person name="Meyer E."/>
            <person name="Cohen J."/>
            <person name="Wincker P."/>
        </authorList>
    </citation>
    <scope>NUCLEOTIDE SEQUENCE [LARGE SCALE GENOMIC DNA]</scope>
    <source>
        <strain evidence="9 10">Stock d4-2</strain>
    </source>
</reference>
<evidence type="ECO:0000313" key="10">
    <source>
        <dbReference type="Proteomes" id="UP000000600"/>
    </source>
</evidence>
<dbReference type="FunFam" id="3.30.30.30:FF:000001">
    <property type="entry name" value="heat shock 70 kDa protein-like"/>
    <property type="match status" value="1"/>
</dbReference>
<dbReference type="InterPro" id="IPR013126">
    <property type="entry name" value="Hsp_70_fam"/>
</dbReference>
<keyword evidence="3 8" id="KW-0732">Signal</keyword>
<dbReference type="GO" id="GO:0016887">
    <property type="term" value="F:ATP hydrolysis activity"/>
    <property type="evidence" value="ECO:0000318"/>
    <property type="project" value="GO_Central"/>
</dbReference>
<dbReference type="RefSeq" id="XP_001449958.1">
    <property type="nucleotide sequence ID" value="XM_001449921.2"/>
</dbReference>
<evidence type="ECO:0000256" key="4">
    <source>
        <dbReference type="ARBA" id="ARBA00022741"/>
    </source>
</evidence>
<protein>
    <submittedName>
        <fullName evidence="9">Uncharacterized protein</fullName>
    </submittedName>
</protein>
<dbReference type="GO" id="GO:0036503">
    <property type="term" value="P:ERAD pathway"/>
    <property type="evidence" value="ECO:0000318"/>
    <property type="project" value="GO_Central"/>
</dbReference>
<dbReference type="OMA" id="YASANCK"/>
<dbReference type="Gene3D" id="3.90.640.10">
    <property type="entry name" value="Actin, Chain A, domain 4"/>
    <property type="match status" value="1"/>
</dbReference>
<dbReference type="Proteomes" id="UP000000600">
    <property type="component" value="Unassembled WGS sequence"/>
</dbReference>
<dbReference type="Gene3D" id="2.60.34.10">
    <property type="entry name" value="Substrate Binding Domain Of DNAk, Chain A, domain 1"/>
    <property type="match status" value="1"/>
</dbReference>
<dbReference type="PROSITE" id="PS01036">
    <property type="entry name" value="HSP70_3"/>
    <property type="match status" value="1"/>
</dbReference>
<evidence type="ECO:0000256" key="8">
    <source>
        <dbReference type="SAM" id="SignalP"/>
    </source>
</evidence>
<dbReference type="FunFam" id="3.30.420.40:FF:000026">
    <property type="entry name" value="Heat shock protein 70"/>
    <property type="match status" value="1"/>
</dbReference>
<keyword evidence="6 7" id="KW-0067">ATP-binding</keyword>
<evidence type="ECO:0000256" key="7">
    <source>
        <dbReference type="RuleBase" id="RU003322"/>
    </source>
</evidence>
<evidence type="ECO:0000256" key="2">
    <source>
        <dbReference type="ARBA" id="ARBA00007381"/>
    </source>
</evidence>
<dbReference type="eggNOG" id="KOG0100">
    <property type="taxonomic scope" value="Eukaryota"/>
</dbReference>
<dbReference type="InterPro" id="IPR043129">
    <property type="entry name" value="ATPase_NBD"/>
</dbReference>
<dbReference type="GO" id="GO:0005634">
    <property type="term" value="C:nucleus"/>
    <property type="evidence" value="ECO:0000318"/>
    <property type="project" value="GO_Central"/>
</dbReference>
<feature type="chain" id="PRO_5002623825" evidence="8">
    <location>
        <begin position="19"/>
        <end position="598"/>
    </location>
</feature>
<dbReference type="GO" id="GO:0031072">
    <property type="term" value="F:heat shock protein binding"/>
    <property type="evidence" value="ECO:0000318"/>
    <property type="project" value="GO_Central"/>
</dbReference>
<dbReference type="InParanoid" id="A0DHP4"/>
<dbReference type="GO" id="GO:0016020">
    <property type="term" value="C:membrane"/>
    <property type="evidence" value="ECO:0000318"/>
    <property type="project" value="GO_Central"/>
</dbReference>
<dbReference type="InterPro" id="IPR018181">
    <property type="entry name" value="Heat_shock_70_CS"/>
</dbReference>
<dbReference type="STRING" id="5888.A0DHP4"/>